<dbReference type="Pfam" id="PF13477">
    <property type="entry name" value="Glyco_trans_4_2"/>
    <property type="match status" value="1"/>
</dbReference>
<feature type="domain" description="Glycosyl transferase family 1" evidence="1">
    <location>
        <begin position="199"/>
        <end position="354"/>
    </location>
</feature>
<dbReference type="PANTHER" id="PTHR45947:SF3">
    <property type="entry name" value="SULFOQUINOVOSYL TRANSFERASE SQD2"/>
    <property type="match status" value="1"/>
</dbReference>
<dbReference type="STRING" id="1461322.OJ16_02750"/>
<keyword evidence="4" id="KW-1185">Reference proteome</keyword>
<evidence type="ECO:0000313" key="4">
    <source>
        <dbReference type="Proteomes" id="UP000031672"/>
    </source>
</evidence>
<dbReference type="SUPFAM" id="SSF53756">
    <property type="entry name" value="UDP-Glycosyltransferase/glycogen phosphorylase"/>
    <property type="match status" value="1"/>
</dbReference>
<dbReference type="PANTHER" id="PTHR45947">
    <property type="entry name" value="SULFOQUINOVOSYL TRANSFERASE SQD2"/>
    <property type="match status" value="1"/>
</dbReference>
<dbReference type="Pfam" id="PF00534">
    <property type="entry name" value="Glycos_transf_1"/>
    <property type="match status" value="1"/>
</dbReference>
<dbReference type="RefSeq" id="WP_040987221.1">
    <property type="nucleotide sequence ID" value="NZ_JTKH01000005.1"/>
</dbReference>
<dbReference type="OrthoDB" id="9775208at2"/>
<dbReference type="GO" id="GO:0016757">
    <property type="term" value="F:glycosyltransferase activity"/>
    <property type="evidence" value="ECO:0007669"/>
    <property type="project" value="InterPro"/>
</dbReference>
<dbReference type="InterPro" id="IPR001296">
    <property type="entry name" value="Glyco_trans_1"/>
</dbReference>
<evidence type="ECO:0000259" key="1">
    <source>
        <dbReference type="Pfam" id="PF00534"/>
    </source>
</evidence>
<comment type="caution">
    <text evidence="3">The sequence shown here is derived from an EMBL/GenBank/DDBJ whole genome shotgun (WGS) entry which is preliminary data.</text>
</comment>
<sequence>MNRIVYVANVDWYFKLHWLNRALAAKSSGYEVILVTSFTSIENRNYLEGLGLKCIQLSFSRSGINPLFELNTLLKTYKTLKALKPNLIHCITVKPSIYGGLISNVLKLPSIKSITGLGAVFSSQSPLFRLLRPLITSLYYAVGQSNAGAFIFENNSDRNVFKNAGIGRKQPLVHIAGAGVDTSHFCGLSLPLVGVGSDRPMVVLFAARLLKDKGLDTLISAVSTLRKRGLTIELWVAGLFDLASKNSYTESDIQSLAAKGEIKWLGAVSGSEMPSILNSVDVVALPTRYGEGIPRILIEAGATARVVVASDVAGCNEFISDKVNGRLLNPSIIDDWSQCFIDIVEDPLSYQDYAKCLESDVKAQYSDKVVISKFLDLYDLHCRK</sequence>
<dbReference type="Gene3D" id="3.40.50.2000">
    <property type="entry name" value="Glycogen Phosphorylase B"/>
    <property type="match status" value="2"/>
</dbReference>
<feature type="domain" description="Glycosyltransferase subfamily 4-like N-terminal" evidence="2">
    <location>
        <begin position="3"/>
        <end position="140"/>
    </location>
</feature>
<dbReference type="Proteomes" id="UP000031672">
    <property type="component" value="Unassembled WGS sequence"/>
</dbReference>
<evidence type="ECO:0008006" key="5">
    <source>
        <dbReference type="Google" id="ProtNLM"/>
    </source>
</evidence>
<protein>
    <recommendedName>
        <fullName evidence="5">Glycosyl transferase family 1</fullName>
    </recommendedName>
</protein>
<evidence type="ECO:0000313" key="3">
    <source>
        <dbReference type="EMBL" id="KII81186.1"/>
    </source>
</evidence>
<gene>
    <name evidence="3" type="ORF">OJ16_02750</name>
</gene>
<name>A0A0C2KH50_9VIBR</name>
<dbReference type="AlphaFoldDB" id="A0A0C2KH50"/>
<dbReference type="EMBL" id="JTKH01000005">
    <property type="protein sequence ID" value="KII81186.1"/>
    <property type="molecule type" value="Genomic_DNA"/>
</dbReference>
<accession>A0A0C2NNY7</accession>
<accession>A0A0C2KH50</accession>
<dbReference type="InterPro" id="IPR028098">
    <property type="entry name" value="Glyco_trans_4-like_N"/>
</dbReference>
<reference evidence="3 4" key="1">
    <citation type="submission" date="2014-11" db="EMBL/GenBank/DDBJ databases">
        <title>Draft Genome Sequence of Vibrio piscirenalis strains CECT 8603T and CECT 8604, two marine Gammaproteobacterium isolated from cultured gilthead sea bream (Sparus aurata).</title>
        <authorList>
            <person name="Arahal D.R."/>
            <person name="Rodrigo-Torres L."/>
            <person name="Lucena T."/>
            <person name="Pujalte M.J."/>
        </authorList>
    </citation>
    <scope>NUCLEOTIDE SEQUENCE [LARGE SCALE GENOMIC DNA]</scope>
    <source>
        <strain evidence="3 4">DCR 1-4-2</strain>
    </source>
</reference>
<dbReference type="InterPro" id="IPR050194">
    <property type="entry name" value="Glycosyltransferase_grp1"/>
</dbReference>
<dbReference type="CDD" id="cd03808">
    <property type="entry name" value="GT4_CapM-like"/>
    <property type="match status" value="1"/>
</dbReference>
<proteinExistence type="predicted"/>
<evidence type="ECO:0000259" key="2">
    <source>
        <dbReference type="Pfam" id="PF13477"/>
    </source>
</evidence>
<organism evidence="3 4">
    <name type="scientific">Vibrio renipiscarius</name>
    <dbReference type="NCBI Taxonomy" id="1461322"/>
    <lineage>
        <taxon>Bacteria</taxon>
        <taxon>Pseudomonadati</taxon>
        <taxon>Pseudomonadota</taxon>
        <taxon>Gammaproteobacteria</taxon>
        <taxon>Vibrionales</taxon>
        <taxon>Vibrionaceae</taxon>
        <taxon>Vibrio</taxon>
    </lineage>
</organism>